<evidence type="ECO:0000313" key="2">
    <source>
        <dbReference type="EMBL" id="MBW0507033.1"/>
    </source>
</evidence>
<protein>
    <recommendedName>
        <fullName evidence="1">Reverse transcriptase/retrotransposon-derived protein RNase H-like domain-containing protein</fullName>
    </recommendedName>
</protein>
<evidence type="ECO:0000259" key="1">
    <source>
        <dbReference type="Pfam" id="PF17919"/>
    </source>
</evidence>
<dbReference type="Pfam" id="PF17919">
    <property type="entry name" value="RT_RNaseH_2"/>
    <property type="match status" value="1"/>
</dbReference>
<keyword evidence="3" id="KW-1185">Reference proteome</keyword>
<organism evidence="2 3">
    <name type="scientific">Austropuccinia psidii MF-1</name>
    <dbReference type="NCBI Taxonomy" id="1389203"/>
    <lineage>
        <taxon>Eukaryota</taxon>
        <taxon>Fungi</taxon>
        <taxon>Dikarya</taxon>
        <taxon>Basidiomycota</taxon>
        <taxon>Pucciniomycotina</taxon>
        <taxon>Pucciniomycetes</taxon>
        <taxon>Pucciniales</taxon>
        <taxon>Sphaerophragmiaceae</taxon>
        <taxon>Austropuccinia</taxon>
    </lineage>
</organism>
<dbReference type="AlphaFoldDB" id="A0A9Q3DSX9"/>
<feature type="domain" description="Reverse transcriptase/retrotransposon-derived protein RNase H-like" evidence="1">
    <location>
        <begin position="81"/>
        <end position="125"/>
    </location>
</feature>
<proteinExistence type="predicted"/>
<dbReference type="SUPFAM" id="SSF56672">
    <property type="entry name" value="DNA/RNA polymerases"/>
    <property type="match status" value="1"/>
</dbReference>
<dbReference type="Proteomes" id="UP000765509">
    <property type="component" value="Unassembled WGS sequence"/>
</dbReference>
<sequence length="128" mass="14354">MDLPPLSYHDFLEELWDEGEQTKEIETVINVVPSTYYQYLDVFSKLKEEKRPPHCACDHHADMEGSLPPKVSSTPSGFNHCFNPSPPTIVETDASDYALGAVLSQVFDSGKYPIAFVSCKCLPEELKD</sequence>
<gene>
    <name evidence="2" type="ORF">O181_046748</name>
</gene>
<evidence type="ECO:0000313" key="3">
    <source>
        <dbReference type="Proteomes" id="UP000765509"/>
    </source>
</evidence>
<name>A0A9Q3DSX9_9BASI</name>
<dbReference type="InterPro" id="IPR041577">
    <property type="entry name" value="RT_RNaseH_2"/>
</dbReference>
<dbReference type="EMBL" id="AVOT02019472">
    <property type="protein sequence ID" value="MBW0507033.1"/>
    <property type="molecule type" value="Genomic_DNA"/>
</dbReference>
<comment type="caution">
    <text evidence="2">The sequence shown here is derived from an EMBL/GenBank/DDBJ whole genome shotgun (WGS) entry which is preliminary data.</text>
</comment>
<dbReference type="InterPro" id="IPR043502">
    <property type="entry name" value="DNA/RNA_pol_sf"/>
</dbReference>
<reference evidence="2" key="1">
    <citation type="submission" date="2021-03" db="EMBL/GenBank/DDBJ databases">
        <title>Draft genome sequence of rust myrtle Austropuccinia psidii MF-1, a brazilian biotype.</title>
        <authorList>
            <person name="Quecine M.C."/>
            <person name="Pachon D.M.R."/>
            <person name="Bonatelli M.L."/>
            <person name="Correr F.H."/>
            <person name="Franceschini L.M."/>
            <person name="Leite T.F."/>
            <person name="Margarido G.R.A."/>
            <person name="Almeida C.A."/>
            <person name="Ferrarezi J.A."/>
            <person name="Labate C.A."/>
        </authorList>
    </citation>
    <scope>NUCLEOTIDE SEQUENCE</scope>
    <source>
        <strain evidence="2">MF-1</strain>
    </source>
</reference>
<accession>A0A9Q3DSX9</accession>